<accession>A0A8J3EWP6</accession>
<organism evidence="5 6">
    <name type="scientific">Egicoccus halophilus</name>
    <dbReference type="NCBI Taxonomy" id="1670830"/>
    <lineage>
        <taxon>Bacteria</taxon>
        <taxon>Bacillati</taxon>
        <taxon>Actinomycetota</taxon>
        <taxon>Nitriliruptoria</taxon>
        <taxon>Egicoccales</taxon>
        <taxon>Egicoccaceae</taxon>
        <taxon>Egicoccus</taxon>
    </lineage>
</organism>
<gene>
    <name evidence="5" type="primary">pcaG</name>
    <name evidence="5" type="ORF">GCM10011354_07520</name>
</gene>
<dbReference type="InterPro" id="IPR000627">
    <property type="entry name" value="Intradiol_dOase_C"/>
</dbReference>
<dbReference type="GO" id="GO:0008199">
    <property type="term" value="F:ferric iron binding"/>
    <property type="evidence" value="ECO:0007669"/>
    <property type="project" value="InterPro"/>
</dbReference>
<dbReference type="NCBIfam" id="TIGR02423">
    <property type="entry name" value="protocat_alph"/>
    <property type="match status" value="1"/>
</dbReference>
<dbReference type="PANTHER" id="PTHR33711:SF9">
    <property type="entry name" value="PROTOCATECHUATE 3,4-DIOXYGENASE ALPHA CHAIN"/>
    <property type="match status" value="1"/>
</dbReference>
<dbReference type="InterPro" id="IPR050770">
    <property type="entry name" value="Intradiol_RC_Dioxygenase"/>
</dbReference>
<comment type="caution">
    <text evidence="5">The sequence shown here is derived from an EMBL/GenBank/DDBJ whole genome shotgun (WGS) entry which is preliminary data.</text>
</comment>
<dbReference type="GO" id="GO:0018578">
    <property type="term" value="F:protocatechuate 3,4-dioxygenase activity"/>
    <property type="evidence" value="ECO:0007669"/>
    <property type="project" value="InterPro"/>
</dbReference>
<reference evidence="5" key="1">
    <citation type="journal article" date="2014" name="Int. J. Syst. Evol. Microbiol.">
        <title>Complete genome sequence of Corynebacterium casei LMG S-19264T (=DSM 44701T), isolated from a smear-ripened cheese.</title>
        <authorList>
            <consortium name="US DOE Joint Genome Institute (JGI-PGF)"/>
            <person name="Walter F."/>
            <person name="Albersmeier A."/>
            <person name="Kalinowski J."/>
            <person name="Ruckert C."/>
        </authorList>
    </citation>
    <scope>NUCLEOTIDE SEQUENCE</scope>
    <source>
        <strain evidence="5">CGMCC 1.14988</strain>
    </source>
</reference>
<reference evidence="5" key="2">
    <citation type="submission" date="2020-09" db="EMBL/GenBank/DDBJ databases">
        <authorList>
            <person name="Sun Q."/>
            <person name="Zhou Y."/>
        </authorList>
    </citation>
    <scope>NUCLEOTIDE SEQUENCE</scope>
    <source>
        <strain evidence="5">CGMCC 1.14988</strain>
    </source>
</reference>
<dbReference type="InterPro" id="IPR012786">
    <property type="entry name" value="Protocat_dOase_a"/>
</dbReference>
<dbReference type="InterPro" id="IPR015889">
    <property type="entry name" value="Intradiol_dOase_core"/>
</dbReference>
<dbReference type="SUPFAM" id="SSF49482">
    <property type="entry name" value="Aromatic compound dioxygenase"/>
    <property type="match status" value="1"/>
</dbReference>
<feature type="domain" description="Intradiol ring-cleavage dioxygenases" evidence="4">
    <location>
        <begin position="47"/>
        <end position="75"/>
    </location>
</feature>
<dbReference type="Pfam" id="PF00775">
    <property type="entry name" value="Dioxygenase_C"/>
    <property type="match status" value="1"/>
</dbReference>
<evidence type="ECO:0000313" key="6">
    <source>
        <dbReference type="Proteomes" id="UP000650511"/>
    </source>
</evidence>
<evidence type="ECO:0000256" key="2">
    <source>
        <dbReference type="ARBA" id="ARBA00022964"/>
    </source>
</evidence>
<dbReference type="EMBL" id="BMHA01000002">
    <property type="protein sequence ID" value="GGI04129.1"/>
    <property type="molecule type" value="Genomic_DNA"/>
</dbReference>
<keyword evidence="3" id="KW-0560">Oxidoreductase</keyword>
<comment type="similarity">
    <text evidence="1">Belongs to the intradiol ring-cleavage dioxygenase family.</text>
</comment>
<dbReference type="AlphaFoldDB" id="A0A8J3EWP6"/>
<evidence type="ECO:0000256" key="3">
    <source>
        <dbReference type="ARBA" id="ARBA00023002"/>
    </source>
</evidence>
<evidence type="ECO:0000313" key="5">
    <source>
        <dbReference type="EMBL" id="GGI04129.1"/>
    </source>
</evidence>
<dbReference type="Proteomes" id="UP000650511">
    <property type="component" value="Unassembled WGS sequence"/>
</dbReference>
<sequence>MSATEPTPELLPQTPSQTVGPFFHYALTEEPIDRLDPDGQAGQAIVVHGTVRDGAGDLVRDAMIEVWQADGGGRYRHPADGRSADVPSSFIGFGRVAVAKETGEFSVTTVMPGTVPGRGGTVQAPHLNVHVFARGLLNHLHTRVYFEGAAANDADPVLTGVPSERRHTLLARPDGEQDGLRRYRFDVVLQGEGETVFFDA</sequence>
<evidence type="ECO:0000259" key="4">
    <source>
        <dbReference type="PROSITE" id="PS00083"/>
    </source>
</evidence>
<evidence type="ECO:0000256" key="1">
    <source>
        <dbReference type="ARBA" id="ARBA00007825"/>
    </source>
</evidence>
<proteinExistence type="inferred from homology"/>
<dbReference type="Gene3D" id="2.60.130.10">
    <property type="entry name" value="Aromatic compound dioxygenase"/>
    <property type="match status" value="1"/>
</dbReference>
<keyword evidence="2" id="KW-0223">Dioxygenase</keyword>
<dbReference type="CDD" id="cd03463">
    <property type="entry name" value="3_4-PCD_alpha"/>
    <property type="match status" value="1"/>
</dbReference>
<dbReference type="OrthoDB" id="4417174at2"/>
<name>A0A8J3EWP6_9ACTN</name>
<dbReference type="PROSITE" id="PS00083">
    <property type="entry name" value="INTRADIOL_DIOXYGENAS"/>
    <property type="match status" value="1"/>
</dbReference>
<dbReference type="RefSeq" id="WP_130650766.1">
    <property type="nucleotide sequence ID" value="NZ_BMHA01000002.1"/>
</dbReference>
<protein>
    <submittedName>
        <fullName evidence="5">Protocatechuate 3,4-dioxygenase subunit alpha</fullName>
    </submittedName>
</protein>
<keyword evidence="6" id="KW-1185">Reference proteome</keyword>
<dbReference type="PANTHER" id="PTHR33711">
    <property type="entry name" value="DIOXYGENASE, PUTATIVE (AFU_ORTHOLOGUE AFUA_2G02910)-RELATED"/>
    <property type="match status" value="1"/>
</dbReference>